<gene>
    <name evidence="10" type="primary">flgE</name>
    <name evidence="10" type="ORF">GCM10025770_01690</name>
</gene>
<reference evidence="11" key="1">
    <citation type="journal article" date="2019" name="Int. J. Syst. Evol. Microbiol.">
        <title>The Global Catalogue of Microorganisms (GCM) 10K type strain sequencing project: providing services to taxonomists for standard genome sequencing and annotation.</title>
        <authorList>
            <consortium name="The Broad Institute Genomics Platform"/>
            <consortium name="The Broad Institute Genome Sequencing Center for Infectious Disease"/>
            <person name="Wu L."/>
            <person name="Ma J."/>
        </authorList>
    </citation>
    <scope>NUCLEOTIDE SEQUENCE [LARGE SCALE GENOMIC DNA]</scope>
    <source>
        <strain evidence="11">JCM 18715</strain>
    </source>
</reference>
<comment type="similarity">
    <text evidence="2 5">Belongs to the flagella basal body rod proteins family.</text>
</comment>
<dbReference type="InterPro" id="IPR001444">
    <property type="entry name" value="Flag_bb_rod_N"/>
</dbReference>
<evidence type="ECO:0000256" key="4">
    <source>
        <dbReference type="ARBA" id="ARBA00023143"/>
    </source>
</evidence>
<keyword evidence="11" id="KW-1185">Reference proteome</keyword>
<dbReference type="InterPro" id="IPR037058">
    <property type="entry name" value="Falgellar_hook_FlgE_sf"/>
</dbReference>
<evidence type="ECO:0000256" key="5">
    <source>
        <dbReference type="RuleBase" id="RU362116"/>
    </source>
</evidence>
<dbReference type="PANTHER" id="PTHR30435">
    <property type="entry name" value="FLAGELLAR PROTEIN"/>
    <property type="match status" value="1"/>
</dbReference>
<dbReference type="PROSITE" id="PS00588">
    <property type="entry name" value="FLAGELLA_BB_ROD"/>
    <property type="match status" value="1"/>
</dbReference>
<dbReference type="Proteomes" id="UP001500547">
    <property type="component" value="Unassembled WGS sequence"/>
</dbReference>
<dbReference type="InterPro" id="IPR020013">
    <property type="entry name" value="Flagellar_FlgE/F/G"/>
</dbReference>
<feature type="domain" description="Flagellar basal body rod protein N-terminal" evidence="6">
    <location>
        <begin position="6"/>
        <end position="33"/>
    </location>
</feature>
<evidence type="ECO:0000256" key="2">
    <source>
        <dbReference type="ARBA" id="ARBA00009677"/>
    </source>
</evidence>
<comment type="function">
    <text evidence="5">A flexible structure which links the flagellar filament to the drive apparatus in the basal body.</text>
</comment>
<evidence type="ECO:0000313" key="11">
    <source>
        <dbReference type="Proteomes" id="UP001500547"/>
    </source>
</evidence>
<evidence type="ECO:0000259" key="6">
    <source>
        <dbReference type="Pfam" id="PF00460"/>
    </source>
</evidence>
<dbReference type="EMBL" id="BAABLD010000001">
    <property type="protein sequence ID" value="GAA5157868.1"/>
    <property type="molecule type" value="Genomic_DNA"/>
</dbReference>
<dbReference type="SUPFAM" id="SSF117143">
    <property type="entry name" value="Flagellar hook protein flgE"/>
    <property type="match status" value="1"/>
</dbReference>
<keyword evidence="10" id="KW-0969">Cilium</keyword>
<feature type="domain" description="Flagellar basal-body/hook protein C-terminal" evidence="7">
    <location>
        <begin position="373"/>
        <end position="418"/>
    </location>
</feature>
<dbReference type="Pfam" id="PF00460">
    <property type="entry name" value="Flg_bb_rod"/>
    <property type="match status" value="1"/>
</dbReference>
<evidence type="ECO:0000256" key="3">
    <source>
        <dbReference type="ARBA" id="ARBA00019015"/>
    </source>
</evidence>
<dbReference type="Pfam" id="PF22692">
    <property type="entry name" value="LlgE_F_G_D1"/>
    <property type="match status" value="1"/>
</dbReference>
<name>A0ABP9Q743_9RHOO</name>
<sequence>MAFQQGLSGLNAASKALDVISNNVANGSTVGYKLAGSQFGDVFAAALNGAAAGVQIGIGTSMTAVAQQFTQGNITPTNNPLDVAINGDGFFVVQTADAAVTAYTRNGQFDIDANGYITNSGGYRLMGFLPGGGTATASPIQLSASTAALTGAPAATTTMDIGLNLDSRNTTPTITPFDYTDSDTYNASTSTTAYDSLGNPHAVSMYFVRSATAPTMTGATSRWDVYTSIDNGAPSATASHMEFSGTGQLVGTTAAGTYTLAQSYAVTTGAVSPLAFTIDFAGSTQFGSAFNVTEQSQDGYAPGVLSGITISKDGVVQGRYSNGQTNDIATIALATFPSPGGLLAVGGNNWVESAESGAAQLGAPGIGKRGLLQAGAVEESNVDLTAELVSMITQQRNYQANAQSIKTQDQVMQTLVNLR</sequence>
<dbReference type="Pfam" id="PF07559">
    <property type="entry name" value="FlgE_D2"/>
    <property type="match status" value="1"/>
</dbReference>
<dbReference type="InterPro" id="IPR011491">
    <property type="entry name" value="FlgE_D2"/>
</dbReference>
<dbReference type="Pfam" id="PF06429">
    <property type="entry name" value="Flg_bbr_C"/>
    <property type="match status" value="1"/>
</dbReference>
<dbReference type="NCBIfam" id="NF004238">
    <property type="entry name" value="PRK05682.1-1"/>
    <property type="match status" value="1"/>
</dbReference>
<dbReference type="Gene3D" id="2.60.98.20">
    <property type="entry name" value="Flagellar hook protein FlgE"/>
    <property type="match status" value="1"/>
</dbReference>
<accession>A0ABP9Q743</accession>
<protein>
    <recommendedName>
        <fullName evidence="3 5">Flagellar hook protein FlgE</fullName>
    </recommendedName>
</protein>
<dbReference type="RefSeq" id="WP_345530923.1">
    <property type="nucleotide sequence ID" value="NZ_BAABLD010000001.1"/>
</dbReference>
<feature type="domain" description="Flagellar hook protein FlgE/F/G-like D1" evidence="9">
    <location>
        <begin position="84"/>
        <end position="142"/>
    </location>
</feature>
<dbReference type="InterPro" id="IPR053967">
    <property type="entry name" value="LlgE_F_G-like_D1"/>
</dbReference>
<dbReference type="NCBIfam" id="TIGR03506">
    <property type="entry name" value="FlgEFG_subfam"/>
    <property type="match status" value="1"/>
</dbReference>
<evidence type="ECO:0000313" key="10">
    <source>
        <dbReference type="EMBL" id="GAA5157868.1"/>
    </source>
</evidence>
<comment type="subcellular location">
    <subcellularLocation>
        <location evidence="1 5">Bacterial flagellum basal body</location>
    </subcellularLocation>
</comment>
<dbReference type="PANTHER" id="PTHR30435:SF1">
    <property type="entry name" value="FLAGELLAR HOOK PROTEIN FLGE"/>
    <property type="match status" value="1"/>
</dbReference>
<dbReference type="InterPro" id="IPR019776">
    <property type="entry name" value="Flagellar_basal_body_rod_CS"/>
</dbReference>
<feature type="domain" description="Flagellar hook protein FlgE D2" evidence="8">
    <location>
        <begin position="164"/>
        <end position="300"/>
    </location>
</feature>
<proteinExistence type="inferred from homology"/>
<comment type="caution">
    <text evidence="10">The sequence shown here is derived from an EMBL/GenBank/DDBJ whole genome shotgun (WGS) entry which is preliminary data.</text>
</comment>
<evidence type="ECO:0000256" key="1">
    <source>
        <dbReference type="ARBA" id="ARBA00004117"/>
    </source>
</evidence>
<keyword evidence="4 5" id="KW-0975">Bacterial flagellum</keyword>
<keyword evidence="10" id="KW-0282">Flagellum</keyword>
<dbReference type="InterPro" id="IPR037925">
    <property type="entry name" value="FlgE/F/G-like"/>
</dbReference>
<keyword evidence="10" id="KW-0966">Cell projection</keyword>
<evidence type="ECO:0000259" key="7">
    <source>
        <dbReference type="Pfam" id="PF06429"/>
    </source>
</evidence>
<evidence type="ECO:0000259" key="8">
    <source>
        <dbReference type="Pfam" id="PF07559"/>
    </source>
</evidence>
<evidence type="ECO:0000259" key="9">
    <source>
        <dbReference type="Pfam" id="PF22692"/>
    </source>
</evidence>
<dbReference type="InterPro" id="IPR010930">
    <property type="entry name" value="Flg_bb/hook_C_dom"/>
</dbReference>
<organism evidence="10 11">
    <name type="scientific">Viridibacterium curvum</name>
    <dbReference type="NCBI Taxonomy" id="1101404"/>
    <lineage>
        <taxon>Bacteria</taxon>
        <taxon>Pseudomonadati</taxon>
        <taxon>Pseudomonadota</taxon>
        <taxon>Betaproteobacteria</taxon>
        <taxon>Rhodocyclales</taxon>
        <taxon>Rhodocyclaceae</taxon>
        <taxon>Viridibacterium</taxon>
    </lineage>
</organism>